<evidence type="ECO:0000313" key="8">
    <source>
        <dbReference type="Proteomes" id="UP000319771"/>
    </source>
</evidence>
<dbReference type="GO" id="GO:0046983">
    <property type="term" value="F:protein dimerization activity"/>
    <property type="evidence" value="ECO:0007669"/>
    <property type="project" value="InterPro"/>
</dbReference>
<feature type="compositionally biased region" description="Basic residues" evidence="5">
    <location>
        <begin position="15"/>
        <end position="27"/>
    </location>
</feature>
<dbReference type="PANTHER" id="PTHR33238">
    <property type="entry name" value="IRON (METAL) DEPENDENT REPRESSOR, DTXR FAMILY"/>
    <property type="match status" value="1"/>
</dbReference>
<proteinExistence type="inferred from homology"/>
<evidence type="ECO:0000256" key="4">
    <source>
        <dbReference type="ARBA" id="ARBA00023163"/>
    </source>
</evidence>
<feature type="region of interest" description="Disordered" evidence="5">
    <location>
        <begin position="1"/>
        <end position="52"/>
    </location>
</feature>
<dbReference type="PANTHER" id="PTHR33238:SF7">
    <property type="entry name" value="IRON-DEPENDENT TRANSCRIPTIONAL REGULATOR"/>
    <property type="match status" value="1"/>
</dbReference>
<dbReference type="InterPro" id="IPR036388">
    <property type="entry name" value="WH-like_DNA-bd_sf"/>
</dbReference>
<keyword evidence="3" id="KW-0238">DNA-binding</keyword>
<dbReference type="SUPFAM" id="SSF46785">
    <property type="entry name" value="Winged helix' DNA-binding domain"/>
    <property type="match status" value="1"/>
</dbReference>
<dbReference type="Gene3D" id="1.10.10.10">
    <property type="entry name" value="Winged helix-like DNA-binding domain superfamily/Winged helix DNA-binding domain"/>
    <property type="match status" value="1"/>
</dbReference>
<dbReference type="InterPro" id="IPR022687">
    <property type="entry name" value="HTH_DTXR"/>
</dbReference>
<dbReference type="InterPro" id="IPR022689">
    <property type="entry name" value="Iron_dep_repressor"/>
</dbReference>
<comment type="similarity">
    <text evidence="1">Belongs to the DtxR/MntR family.</text>
</comment>
<dbReference type="Gene3D" id="1.10.60.10">
    <property type="entry name" value="Iron dependent repressor, metal binding and dimerisation domain"/>
    <property type="match status" value="1"/>
</dbReference>
<accession>A0A538U8R7</accession>
<dbReference type="GO" id="GO:0046914">
    <property type="term" value="F:transition metal ion binding"/>
    <property type="evidence" value="ECO:0007669"/>
    <property type="project" value="InterPro"/>
</dbReference>
<dbReference type="InterPro" id="IPR001367">
    <property type="entry name" value="Fe_dep_repressor"/>
</dbReference>
<evidence type="ECO:0000256" key="2">
    <source>
        <dbReference type="ARBA" id="ARBA00023015"/>
    </source>
</evidence>
<keyword evidence="2" id="KW-0805">Transcription regulation</keyword>
<name>A0A538U8R7_UNCEI</name>
<evidence type="ECO:0000256" key="5">
    <source>
        <dbReference type="SAM" id="MobiDB-lite"/>
    </source>
</evidence>
<dbReference type="Pfam" id="PF02742">
    <property type="entry name" value="Fe_dep_repr_C"/>
    <property type="match status" value="1"/>
</dbReference>
<dbReference type="InterPro" id="IPR036390">
    <property type="entry name" value="WH_DNA-bd_sf"/>
</dbReference>
<dbReference type="SMART" id="SM00529">
    <property type="entry name" value="HTH_DTXR"/>
    <property type="match status" value="1"/>
</dbReference>
<reference evidence="7 8" key="1">
    <citation type="journal article" date="2019" name="Nat. Microbiol.">
        <title>Mediterranean grassland soil C-N compound turnover is dependent on rainfall and depth, and is mediated by genomically divergent microorganisms.</title>
        <authorList>
            <person name="Diamond S."/>
            <person name="Andeer P.F."/>
            <person name="Li Z."/>
            <person name="Crits-Christoph A."/>
            <person name="Burstein D."/>
            <person name="Anantharaman K."/>
            <person name="Lane K.R."/>
            <person name="Thomas B.C."/>
            <person name="Pan C."/>
            <person name="Northen T.R."/>
            <person name="Banfield J.F."/>
        </authorList>
    </citation>
    <scope>NUCLEOTIDE SEQUENCE [LARGE SCALE GENOMIC DNA]</scope>
    <source>
        <strain evidence="7">WS_11</strain>
    </source>
</reference>
<feature type="domain" description="HTH dtxR-type" evidence="6">
    <location>
        <begin position="96"/>
        <end position="157"/>
    </location>
</feature>
<dbReference type="AlphaFoldDB" id="A0A538U8R7"/>
<evidence type="ECO:0000256" key="3">
    <source>
        <dbReference type="ARBA" id="ARBA00023125"/>
    </source>
</evidence>
<sequence>MATAAGAPRSAATPGRRKRSRPGRKWRQGIGRPRPDPTQGPAPTSHLPSAGRIVNLPQHSSARSTLARGRHGGAGLGAPNPRDLVDIWKRFGEKEVSHSMAHYLQAVAALKSDKGHARVVDIADHLGVSKSGVTSMLRSLQSRGLVTHERYGAVELTPSGQRLASRTESNRRVLTMFLSEILGVPEAVASEDACMIEHLVSPEVSIELLRLTTFVRSKHPVAAQFRDAYKASPRSCAEHAPGACELCGETCLHESLVCEPKDGGAEV</sequence>
<dbReference type="GO" id="GO:0003700">
    <property type="term" value="F:DNA-binding transcription factor activity"/>
    <property type="evidence" value="ECO:0007669"/>
    <property type="project" value="InterPro"/>
</dbReference>
<dbReference type="Pfam" id="PF01325">
    <property type="entry name" value="Fe_dep_repress"/>
    <property type="match status" value="1"/>
</dbReference>
<keyword evidence="4" id="KW-0804">Transcription</keyword>
<dbReference type="InterPro" id="IPR036421">
    <property type="entry name" value="Fe_dep_repressor_sf"/>
</dbReference>
<evidence type="ECO:0000259" key="6">
    <source>
        <dbReference type="PROSITE" id="PS50944"/>
    </source>
</evidence>
<dbReference type="GO" id="GO:0003677">
    <property type="term" value="F:DNA binding"/>
    <property type="evidence" value="ECO:0007669"/>
    <property type="project" value="UniProtKB-KW"/>
</dbReference>
<dbReference type="PROSITE" id="PS50944">
    <property type="entry name" value="HTH_DTXR"/>
    <property type="match status" value="1"/>
</dbReference>
<evidence type="ECO:0000256" key="1">
    <source>
        <dbReference type="ARBA" id="ARBA00007871"/>
    </source>
</evidence>
<protein>
    <submittedName>
        <fullName evidence="7">MarR family transcriptional regulator</fullName>
    </submittedName>
</protein>
<comment type="caution">
    <text evidence="7">The sequence shown here is derived from an EMBL/GenBank/DDBJ whole genome shotgun (WGS) entry which is preliminary data.</text>
</comment>
<gene>
    <name evidence="7" type="ORF">E6K81_07805</name>
</gene>
<organism evidence="7 8">
    <name type="scientific">Eiseniibacteriota bacterium</name>
    <dbReference type="NCBI Taxonomy" id="2212470"/>
    <lineage>
        <taxon>Bacteria</taxon>
        <taxon>Candidatus Eiseniibacteriota</taxon>
    </lineage>
</organism>
<feature type="compositionally biased region" description="Low complexity" evidence="5">
    <location>
        <begin position="1"/>
        <end position="14"/>
    </location>
</feature>
<dbReference type="InterPro" id="IPR050536">
    <property type="entry name" value="DtxR_MntR_Metal-Reg"/>
</dbReference>
<dbReference type="EMBL" id="VBPB01000113">
    <property type="protein sequence ID" value="TMQ72285.1"/>
    <property type="molecule type" value="Genomic_DNA"/>
</dbReference>
<evidence type="ECO:0000313" key="7">
    <source>
        <dbReference type="EMBL" id="TMQ72285.1"/>
    </source>
</evidence>
<dbReference type="Proteomes" id="UP000319771">
    <property type="component" value="Unassembled WGS sequence"/>
</dbReference>